<dbReference type="GO" id="GO:0008171">
    <property type="term" value="F:O-methyltransferase activity"/>
    <property type="evidence" value="ECO:0007669"/>
    <property type="project" value="TreeGrafter"/>
</dbReference>
<name>A0A7U3YMA4_DESPD</name>
<dbReference type="InterPro" id="IPR006342">
    <property type="entry name" value="FkbM_mtfrase"/>
</dbReference>
<dbReference type="InterPro" id="IPR053188">
    <property type="entry name" value="FkbM_Methyltransferase"/>
</dbReference>
<evidence type="ECO:0000259" key="1">
    <source>
        <dbReference type="Pfam" id="PF05050"/>
    </source>
</evidence>
<dbReference type="Gene3D" id="3.40.50.150">
    <property type="entry name" value="Vaccinia Virus protein VP39"/>
    <property type="match status" value="1"/>
</dbReference>
<reference evidence="2 3" key="1">
    <citation type="journal article" date="2011" name="Stand. Genomic Sci.">
        <title>Complete genome sequence of Desulfobulbus propionicus type strain (1pr3).</title>
        <authorList>
            <person name="Pagani I."/>
            <person name="Lapidus A."/>
            <person name="Nolan M."/>
            <person name="Lucas S."/>
            <person name="Hammon N."/>
            <person name="Deshpande S."/>
            <person name="Cheng J.F."/>
            <person name="Chertkov O."/>
            <person name="Davenport K."/>
            <person name="Tapia R."/>
            <person name="Han C."/>
            <person name="Goodwin L."/>
            <person name="Pitluck S."/>
            <person name="Liolios K."/>
            <person name="Mavromatis K."/>
            <person name="Ivanova N."/>
            <person name="Mikhailova N."/>
            <person name="Pati A."/>
            <person name="Chen A."/>
            <person name="Palaniappan K."/>
            <person name="Land M."/>
            <person name="Hauser L."/>
            <person name="Chang Y.J."/>
            <person name="Jeffries C.D."/>
            <person name="Detter J.C."/>
            <person name="Brambilla E."/>
            <person name="Kannan K.P."/>
            <person name="Djao O.D."/>
            <person name="Rohde M."/>
            <person name="Pukall R."/>
            <person name="Spring S."/>
            <person name="Goker M."/>
            <person name="Sikorski J."/>
            <person name="Woyke T."/>
            <person name="Bristow J."/>
            <person name="Eisen J.A."/>
            <person name="Markowitz V."/>
            <person name="Hugenholtz P."/>
            <person name="Kyrpides N.C."/>
            <person name="Klenk H.P."/>
        </authorList>
    </citation>
    <scope>NUCLEOTIDE SEQUENCE [LARGE SCALE GENOMIC DNA]</scope>
    <source>
        <strain evidence="3">ATCC 33891 / DSM 2032 / 1pr3</strain>
    </source>
</reference>
<proteinExistence type="predicted"/>
<keyword evidence="2" id="KW-0489">Methyltransferase</keyword>
<organism evidence="2 3">
    <name type="scientific">Desulfobulbus propionicus (strain ATCC 33891 / DSM 2032 / VKM B-1956 / 1pr3)</name>
    <dbReference type="NCBI Taxonomy" id="577650"/>
    <lineage>
        <taxon>Bacteria</taxon>
        <taxon>Pseudomonadati</taxon>
        <taxon>Thermodesulfobacteriota</taxon>
        <taxon>Desulfobulbia</taxon>
        <taxon>Desulfobulbales</taxon>
        <taxon>Desulfobulbaceae</taxon>
        <taxon>Desulfobulbus</taxon>
    </lineage>
</organism>
<dbReference type="GO" id="GO:0032259">
    <property type="term" value="P:methylation"/>
    <property type="evidence" value="ECO:0007669"/>
    <property type="project" value="UniProtKB-KW"/>
</dbReference>
<dbReference type="NCBIfam" id="TIGR01444">
    <property type="entry name" value="fkbM_fam"/>
    <property type="match status" value="1"/>
</dbReference>
<evidence type="ECO:0000313" key="3">
    <source>
        <dbReference type="Proteomes" id="UP000006365"/>
    </source>
</evidence>
<dbReference type="RefSeq" id="WP_015724529.1">
    <property type="nucleotide sequence ID" value="NC_014972.1"/>
</dbReference>
<protein>
    <submittedName>
        <fullName evidence="2">Methyltransferase FkbM family</fullName>
    </submittedName>
</protein>
<dbReference type="SUPFAM" id="SSF53335">
    <property type="entry name" value="S-adenosyl-L-methionine-dependent methyltransferases"/>
    <property type="match status" value="1"/>
</dbReference>
<dbReference type="EMBL" id="CP002364">
    <property type="protein sequence ID" value="ADW17989.1"/>
    <property type="molecule type" value="Genomic_DNA"/>
</dbReference>
<keyword evidence="3" id="KW-1185">Reference proteome</keyword>
<evidence type="ECO:0000313" key="2">
    <source>
        <dbReference type="EMBL" id="ADW17989.1"/>
    </source>
</evidence>
<dbReference type="PANTHER" id="PTHR36973">
    <property type="entry name" value="SLL1456 PROTEIN-RELATED"/>
    <property type="match status" value="1"/>
</dbReference>
<dbReference type="Proteomes" id="UP000006365">
    <property type="component" value="Chromosome"/>
</dbReference>
<keyword evidence="2" id="KW-0808">Transferase</keyword>
<dbReference type="KEGG" id="dpr:Despr_1840"/>
<dbReference type="AlphaFoldDB" id="A0A7U3YMA4"/>
<dbReference type="Pfam" id="PF05050">
    <property type="entry name" value="Methyltransf_21"/>
    <property type="match status" value="1"/>
</dbReference>
<sequence>MILLDLIKQLIDLCPNPYSDSWVIDGGCHHGHFSREIITSLQPSNILSFEPDRDSFAKAKMNLDSISNVEIVNAAIGSEKGTAEFFRGPYSSTNSLLQRPEAKSKQYFPKDAVLEGGTFVDVVTLDEECACRGITALDLLKLDLQGAELSALIGAKNLLSSGLVKVILVEAVFVKKYKDQPLLWELWRHLEEYGYTLYSLEQIKIGIYDPDESGLRSMQWNQCDAIFISKKIREHLDR</sequence>
<feature type="domain" description="Methyltransferase FkbM" evidence="1">
    <location>
        <begin position="46"/>
        <end position="196"/>
    </location>
</feature>
<accession>A0A7U3YMA4</accession>
<dbReference type="PANTHER" id="PTHR36973:SF4">
    <property type="entry name" value="NODULATION PROTEIN"/>
    <property type="match status" value="1"/>
</dbReference>
<dbReference type="InterPro" id="IPR029063">
    <property type="entry name" value="SAM-dependent_MTases_sf"/>
</dbReference>
<gene>
    <name evidence="2" type="ordered locus">Despr_1840</name>
</gene>